<proteinExistence type="predicted"/>
<evidence type="ECO:0000256" key="1">
    <source>
        <dbReference type="SAM" id="MobiDB-lite"/>
    </source>
</evidence>
<feature type="region of interest" description="Disordered" evidence="1">
    <location>
        <begin position="202"/>
        <end position="228"/>
    </location>
</feature>
<dbReference type="WBParaSite" id="jg735">
    <property type="protein sequence ID" value="jg735"/>
    <property type="gene ID" value="jg735"/>
</dbReference>
<protein>
    <submittedName>
        <fullName evidence="4">Uncharacterized protein</fullName>
    </submittedName>
</protein>
<keyword evidence="2" id="KW-0732">Signal</keyword>
<organism evidence="3 4">
    <name type="scientific">Ditylenchus dipsaci</name>
    <dbReference type="NCBI Taxonomy" id="166011"/>
    <lineage>
        <taxon>Eukaryota</taxon>
        <taxon>Metazoa</taxon>
        <taxon>Ecdysozoa</taxon>
        <taxon>Nematoda</taxon>
        <taxon>Chromadorea</taxon>
        <taxon>Rhabditida</taxon>
        <taxon>Tylenchina</taxon>
        <taxon>Tylenchomorpha</taxon>
        <taxon>Sphaerularioidea</taxon>
        <taxon>Anguinidae</taxon>
        <taxon>Anguininae</taxon>
        <taxon>Ditylenchus</taxon>
    </lineage>
</organism>
<name>A0A915ENW8_9BILA</name>
<evidence type="ECO:0000313" key="4">
    <source>
        <dbReference type="WBParaSite" id="jg735"/>
    </source>
</evidence>
<accession>A0A915ENW8</accession>
<feature type="compositionally biased region" description="Basic and acidic residues" evidence="1">
    <location>
        <begin position="95"/>
        <end position="131"/>
    </location>
</feature>
<reference evidence="4" key="1">
    <citation type="submission" date="2022-11" db="UniProtKB">
        <authorList>
            <consortium name="WormBaseParasite"/>
        </authorList>
    </citation>
    <scope>IDENTIFICATION</scope>
</reference>
<feature type="chain" id="PRO_5037185063" evidence="2">
    <location>
        <begin position="31"/>
        <end position="243"/>
    </location>
</feature>
<keyword evidence="3" id="KW-1185">Reference proteome</keyword>
<feature type="region of interest" description="Disordered" evidence="1">
    <location>
        <begin position="27"/>
        <end position="157"/>
    </location>
</feature>
<sequence length="243" mass="27242">MVSSRQPSFSVLVVGLVVFTIILNLPPGDCADNDGDTPRRQSKRVLTMNQPVEGSPSKTDEPDIKRRKSLTKKEAEAFKSRATKKPEEAPMPEGATKKVQDAQAEHAQRELRRQKSRDLTFKTKPKDKEDPPAMPKSARLNQRLAEAKQQATDNPLDAHSRALMDAVAKNTKMKDNKAMEKAIRELRLKRRSVEAARNSLLSLSERHGGESSQAKAAQTHLENEEIEERKAFNEVARLSQTIK</sequence>
<dbReference type="Proteomes" id="UP000887574">
    <property type="component" value="Unplaced"/>
</dbReference>
<feature type="signal peptide" evidence="2">
    <location>
        <begin position="1"/>
        <end position="30"/>
    </location>
</feature>
<feature type="compositionally biased region" description="Basic and acidic residues" evidence="1">
    <location>
        <begin position="71"/>
        <end position="88"/>
    </location>
</feature>
<evidence type="ECO:0000256" key="2">
    <source>
        <dbReference type="SAM" id="SignalP"/>
    </source>
</evidence>
<dbReference type="AlphaFoldDB" id="A0A915ENW8"/>
<evidence type="ECO:0000313" key="3">
    <source>
        <dbReference type="Proteomes" id="UP000887574"/>
    </source>
</evidence>